<keyword evidence="1" id="KW-0732">Signal</keyword>
<sequence length="337" mass="39036">MLSFVWHCLDWRLSVAVVHPSCGICRAGLLHVVQIYCPLEGSLYHRVINVFACATKSCWGNSESWKVLRSQYLQIPRKEIQDYTWKQEQERTRAVMDWCDGADDWGEDCKEASSELCGIFDSFPREAHCVAQFQRLSLRKSTGVFCDLAEKKQTKPSSCIPEFQPYYISVVDEEDCLGCDNMDHAQRLLKEYQQRKEVDLEQLMSAGYTTDDSGEKYEKSEAKKRNQMFHKFMKRISFCQEQILRYSWDGQPLFITSPSADFQATVPPCNNCKSNRIFEFQLMPAMVNMLKIKDNDTSIEFGTAVVYTCEKSCWTASSAPLEEYIFVQEDPDQQLFK</sequence>
<dbReference type="Proteomes" id="UP000695026">
    <property type="component" value="Unplaced"/>
</dbReference>
<dbReference type="KEGG" id="pbi:103052789"/>
<dbReference type="OrthoDB" id="366284at2759"/>
<dbReference type="AlphaFoldDB" id="A0A9F5N3P7"/>
<dbReference type="PANTHER" id="PTHR46421:SF1">
    <property type="entry name" value="PROGRAMMED CELL DEATH PROTEIN 2-LIKE"/>
    <property type="match status" value="1"/>
</dbReference>
<reference evidence="4" key="1">
    <citation type="submission" date="2025-08" db="UniProtKB">
        <authorList>
            <consortium name="RefSeq"/>
        </authorList>
    </citation>
    <scope>IDENTIFICATION</scope>
    <source>
        <tissue evidence="4">Liver</tissue>
    </source>
</reference>
<dbReference type="CTD" id="84306"/>
<proteinExistence type="predicted"/>
<dbReference type="InterPro" id="IPR052815">
    <property type="entry name" value="PDCD2-like_regulator"/>
</dbReference>
<feature type="signal peptide" evidence="1">
    <location>
        <begin position="1"/>
        <end position="16"/>
    </location>
</feature>
<evidence type="ECO:0000256" key="1">
    <source>
        <dbReference type="SAM" id="SignalP"/>
    </source>
</evidence>
<evidence type="ECO:0000313" key="3">
    <source>
        <dbReference type="Proteomes" id="UP000695026"/>
    </source>
</evidence>
<protein>
    <submittedName>
        <fullName evidence="4">Programmed cell death protein 2-like isoform X1</fullName>
    </submittedName>
</protein>
<dbReference type="GO" id="GO:0005737">
    <property type="term" value="C:cytoplasm"/>
    <property type="evidence" value="ECO:0007669"/>
    <property type="project" value="InterPro"/>
</dbReference>
<name>A0A9F5N3P7_PYTBI</name>
<dbReference type="OMA" id="MPGPWAD"/>
<dbReference type="GeneID" id="103052789"/>
<gene>
    <name evidence="4" type="primary">PDCD2L</name>
</gene>
<evidence type="ECO:0000313" key="4">
    <source>
        <dbReference type="RefSeq" id="XP_025030007.1"/>
    </source>
</evidence>
<keyword evidence="3" id="KW-1185">Reference proteome</keyword>
<organism evidence="3 4">
    <name type="scientific">Python bivittatus</name>
    <name type="common">Burmese python</name>
    <name type="synonym">Python molurus bivittatus</name>
    <dbReference type="NCBI Taxonomy" id="176946"/>
    <lineage>
        <taxon>Eukaryota</taxon>
        <taxon>Metazoa</taxon>
        <taxon>Chordata</taxon>
        <taxon>Craniata</taxon>
        <taxon>Vertebrata</taxon>
        <taxon>Euteleostomi</taxon>
        <taxon>Lepidosauria</taxon>
        <taxon>Squamata</taxon>
        <taxon>Bifurcata</taxon>
        <taxon>Unidentata</taxon>
        <taxon>Episquamata</taxon>
        <taxon>Toxicofera</taxon>
        <taxon>Serpentes</taxon>
        <taxon>Henophidia</taxon>
        <taxon>Pythonidae</taxon>
        <taxon>Python</taxon>
    </lineage>
</organism>
<feature type="domain" description="Programmed cell death protein 2 C-terminal" evidence="2">
    <location>
        <begin position="227"/>
        <end position="329"/>
    </location>
</feature>
<dbReference type="Pfam" id="PF04194">
    <property type="entry name" value="PDCD2_C"/>
    <property type="match status" value="1"/>
</dbReference>
<evidence type="ECO:0000259" key="2">
    <source>
        <dbReference type="Pfam" id="PF04194"/>
    </source>
</evidence>
<dbReference type="PANTHER" id="PTHR46421">
    <property type="entry name" value="PROGRAMMED CELL DEATH PROTEIN 2-LIKE"/>
    <property type="match status" value="1"/>
</dbReference>
<dbReference type="RefSeq" id="XP_025030007.1">
    <property type="nucleotide sequence ID" value="XM_025174239.1"/>
</dbReference>
<feature type="chain" id="PRO_5039921927" evidence="1">
    <location>
        <begin position="17"/>
        <end position="337"/>
    </location>
</feature>
<dbReference type="InterPro" id="IPR007320">
    <property type="entry name" value="PDCD2_C"/>
</dbReference>
<dbReference type="GO" id="GO:0006915">
    <property type="term" value="P:apoptotic process"/>
    <property type="evidence" value="ECO:0007669"/>
    <property type="project" value="TreeGrafter"/>
</dbReference>
<accession>A0A9F5N3P7</accession>